<evidence type="ECO:0000313" key="1">
    <source>
        <dbReference type="EMBL" id="MCL1631489.1"/>
    </source>
</evidence>
<comment type="caution">
    <text evidence="1">The sequence shown here is derived from an EMBL/GenBank/DDBJ whole genome shotgun (WGS) entry which is preliminary data.</text>
</comment>
<dbReference type="PROSITE" id="PS51257">
    <property type="entry name" value="PROKAR_LIPOPROTEIN"/>
    <property type="match status" value="1"/>
</dbReference>
<dbReference type="EMBL" id="JAMAST010000004">
    <property type="protein sequence ID" value="MCL1631489.1"/>
    <property type="molecule type" value="Genomic_DNA"/>
</dbReference>
<sequence>MTKKICFLITCLITLAGCTSDYPQKNNIHKYKEVKVMIEISDPAHRYHYYGISVNQTPPDKNTIMIGHVKWIKKKTETVLLRQGARYRIDVIPATISPIKAQANKLKQANHPSVKSGKTEQPLRKYITVKKENQKVRFVVH</sequence>
<keyword evidence="2" id="KW-1185">Reference proteome</keyword>
<protein>
    <recommendedName>
        <fullName evidence="3">DUF3221 domain-containing protein</fullName>
    </recommendedName>
</protein>
<dbReference type="Proteomes" id="UP001203004">
    <property type="component" value="Unassembled WGS sequence"/>
</dbReference>
<gene>
    <name evidence="1" type="ORF">M3N64_05935</name>
</gene>
<evidence type="ECO:0000313" key="2">
    <source>
        <dbReference type="Proteomes" id="UP001203004"/>
    </source>
</evidence>
<reference evidence="1 2" key="1">
    <citation type="submission" date="2022-05" db="EMBL/GenBank/DDBJ databases">
        <title>Sporolactobacillus sp nov CPB3-1, isolated from tree bark (Mangifera indica L.).</title>
        <authorList>
            <person name="Phuengjayaem S."/>
            <person name="Tanasupawat S."/>
        </authorList>
    </citation>
    <scope>NUCLEOTIDE SEQUENCE [LARGE SCALE GENOMIC DNA]</scope>
    <source>
        <strain evidence="1 2">CPB3-1</strain>
    </source>
</reference>
<dbReference type="RefSeq" id="WP_249099566.1">
    <property type="nucleotide sequence ID" value="NZ_JAMAST010000004.1"/>
</dbReference>
<accession>A0ABT0MB28</accession>
<organism evidence="1 2">
    <name type="scientific">Sporolactobacillus mangiferae</name>
    <dbReference type="NCBI Taxonomy" id="2940498"/>
    <lineage>
        <taxon>Bacteria</taxon>
        <taxon>Bacillati</taxon>
        <taxon>Bacillota</taxon>
        <taxon>Bacilli</taxon>
        <taxon>Bacillales</taxon>
        <taxon>Sporolactobacillaceae</taxon>
        <taxon>Sporolactobacillus</taxon>
    </lineage>
</organism>
<name>A0ABT0MB28_9BACL</name>
<proteinExistence type="predicted"/>
<evidence type="ECO:0008006" key="3">
    <source>
        <dbReference type="Google" id="ProtNLM"/>
    </source>
</evidence>